<keyword evidence="4" id="KW-1185">Reference proteome</keyword>
<evidence type="ECO:0000259" key="2">
    <source>
        <dbReference type="Pfam" id="PF00561"/>
    </source>
</evidence>
<keyword evidence="1" id="KW-0812">Transmembrane</keyword>
<keyword evidence="1" id="KW-0472">Membrane</keyword>
<dbReference type="EMBL" id="BQKI01000004">
    <property type="protein sequence ID" value="GJM92064.1"/>
    <property type="molecule type" value="Genomic_DNA"/>
</dbReference>
<evidence type="ECO:0000313" key="3">
    <source>
        <dbReference type="EMBL" id="GJM92064.1"/>
    </source>
</evidence>
<reference evidence="3" key="2">
    <citation type="submission" date="2021-12" db="EMBL/GenBank/DDBJ databases">
        <title>Resequencing data analysis of finger millet.</title>
        <authorList>
            <person name="Hatakeyama M."/>
            <person name="Aluri S."/>
            <person name="Balachadran M.T."/>
            <person name="Sivarajan S.R."/>
            <person name="Poveda L."/>
            <person name="Shimizu-Inatsugi R."/>
            <person name="Schlapbach R."/>
            <person name="Sreeman S.M."/>
            <person name="Shimizu K.K."/>
        </authorList>
    </citation>
    <scope>NUCLEOTIDE SEQUENCE</scope>
</reference>
<evidence type="ECO:0000313" key="4">
    <source>
        <dbReference type="Proteomes" id="UP001054889"/>
    </source>
</evidence>
<sequence>MAPPLAVVAPSVVAPRFRTALPCRLRPQKLPCWRRPALPNDEDYYIDAEESIGDGFSFSGGKYGEGPTKSDEWFAQGKMVNAYPVYGNKEKAKDPFFGLTMGSGSQSSDDVFRWFCVEAGRPSNPKVLLIHGLPSQAYSYRNVLPVLSDKYHAIAFDWLGFGFSDKPQPKYGFDYTLDEYTASLESLINVVAPEKLSIVVQGYFAPIAVKYANEHQDKLNHLVLVNPPDPLRASDKVLTSCGPYMMKEEDAMVYRRPYLVSGSSGFALNAISKAMKKDLKAYIESMRNILESDSWKTNTTICWGLRDRWLSYDGVEDFCRRLNHKIVELPMAGHHVQEDKGEELGTIIKSILSDASQKRFFSIAPPAAVIFFVLIFLAGAIVTLDHKESLSILQLQPKELVAVDEESRAPTTASELRVEPTEEPSICENRCRASGSEALPRGIVQDKSNFEMESLGGNPERKKDGRASKSLLAIPVGIKQKAVVHKLVSKFPASEFVVMLFHYDGVVDGWGDLEWSERAIHVAARNQTKWWFAKRFLHPAVVAEYEYVFLWDEDIEVDGFNPVKYLRVVRREGLEISQPALDRRSQIHHRLTDRARRGGGDVHRRFYKSTGHVRCYGNSTGPPCTGWVEMMVPVFSRAAWRCAWHMVQNDLIYAWGLDFKLGYCARGDRWRSVGVVDSQYVLHRGIPTLGAGDNKQAASGSATDRYAVRKRSYEELQVFNRRWREAVAEDGCWTDPYQKPATNKGR</sequence>
<dbReference type="Pfam" id="PF00561">
    <property type="entry name" value="Abhydrolase_1"/>
    <property type="match status" value="1"/>
</dbReference>
<gene>
    <name evidence="3" type="primary">ga08491</name>
    <name evidence="3" type="ORF">PR202_ga08491</name>
</gene>
<dbReference type="PANTHER" id="PTHR31210:SF11">
    <property type="entry name" value="KETOGLUTARATE REDUCTASE TRANS-SPLICING-LIKE PROTEIN, PUTATIVE (DUF707)-RELATED"/>
    <property type="match status" value="1"/>
</dbReference>
<dbReference type="Proteomes" id="UP001054889">
    <property type="component" value="Unassembled WGS sequence"/>
</dbReference>
<dbReference type="Gene3D" id="3.40.50.1820">
    <property type="entry name" value="alpha/beta hydrolase"/>
    <property type="match status" value="1"/>
</dbReference>
<protein>
    <recommendedName>
        <fullName evidence="2">AB hydrolase-1 domain-containing protein</fullName>
    </recommendedName>
</protein>
<keyword evidence="1" id="KW-1133">Transmembrane helix</keyword>
<dbReference type="SUPFAM" id="SSF53474">
    <property type="entry name" value="alpha/beta-Hydrolases"/>
    <property type="match status" value="1"/>
</dbReference>
<feature type="transmembrane region" description="Helical" evidence="1">
    <location>
        <begin position="363"/>
        <end position="384"/>
    </location>
</feature>
<feature type="domain" description="AB hydrolase-1" evidence="2">
    <location>
        <begin position="127"/>
        <end position="229"/>
    </location>
</feature>
<name>A0AAV5C3F2_ELECO</name>
<dbReference type="AlphaFoldDB" id="A0AAV5C3F2"/>
<reference evidence="3" key="1">
    <citation type="journal article" date="2018" name="DNA Res.">
        <title>Multiple hybrid de novo genome assembly of finger millet, an orphan allotetraploid crop.</title>
        <authorList>
            <person name="Hatakeyama M."/>
            <person name="Aluri S."/>
            <person name="Balachadran M.T."/>
            <person name="Sivarajan S.R."/>
            <person name="Patrignani A."/>
            <person name="Gruter S."/>
            <person name="Poveda L."/>
            <person name="Shimizu-Inatsugi R."/>
            <person name="Baeten J."/>
            <person name="Francoijs K.J."/>
            <person name="Nataraja K.N."/>
            <person name="Reddy Y.A.N."/>
            <person name="Phadnis S."/>
            <person name="Ravikumar R.L."/>
            <person name="Schlapbach R."/>
            <person name="Sreeman S.M."/>
            <person name="Shimizu K.K."/>
        </authorList>
    </citation>
    <scope>NUCLEOTIDE SEQUENCE</scope>
</reference>
<dbReference type="InterPro" id="IPR000073">
    <property type="entry name" value="AB_hydrolase_1"/>
</dbReference>
<dbReference type="InterPro" id="IPR029058">
    <property type="entry name" value="AB_hydrolase_fold"/>
</dbReference>
<dbReference type="InterPro" id="IPR007877">
    <property type="entry name" value="DUF707"/>
</dbReference>
<evidence type="ECO:0000256" key="1">
    <source>
        <dbReference type="SAM" id="Phobius"/>
    </source>
</evidence>
<accession>A0AAV5C3F2</accession>
<dbReference type="Pfam" id="PF05212">
    <property type="entry name" value="DUF707"/>
    <property type="match status" value="1"/>
</dbReference>
<comment type="caution">
    <text evidence="3">The sequence shown here is derived from an EMBL/GenBank/DDBJ whole genome shotgun (WGS) entry which is preliminary data.</text>
</comment>
<proteinExistence type="predicted"/>
<dbReference type="PANTHER" id="PTHR31210">
    <property type="entry name" value="OS06G0731900 PROTEIN"/>
    <property type="match status" value="1"/>
</dbReference>
<organism evidence="3 4">
    <name type="scientific">Eleusine coracana subsp. coracana</name>
    <dbReference type="NCBI Taxonomy" id="191504"/>
    <lineage>
        <taxon>Eukaryota</taxon>
        <taxon>Viridiplantae</taxon>
        <taxon>Streptophyta</taxon>
        <taxon>Embryophyta</taxon>
        <taxon>Tracheophyta</taxon>
        <taxon>Spermatophyta</taxon>
        <taxon>Magnoliopsida</taxon>
        <taxon>Liliopsida</taxon>
        <taxon>Poales</taxon>
        <taxon>Poaceae</taxon>
        <taxon>PACMAD clade</taxon>
        <taxon>Chloridoideae</taxon>
        <taxon>Cynodonteae</taxon>
        <taxon>Eleusininae</taxon>
        <taxon>Eleusine</taxon>
    </lineage>
</organism>